<evidence type="ECO:0000313" key="3">
    <source>
        <dbReference type="Proteomes" id="UP001206692"/>
    </source>
</evidence>
<feature type="coiled-coil region" evidence="1">
    <location>
        <begin position="359"/>
        <end position="386"/>
    </location>
</feature>
<gene>
    <name evidence="2" type="ORF">NE675_08630</name>
</gene>
<evidence type="ECO:0000256" key="1">
    <source>
        <dbReference type="SAM" id="Coils"/>
    </source>
</evidence>
<accession>A0ABT1STF2</accession>
<comment type="caution">
    <text evidence="2">The sequence shown here is derived from an EMBL/GenBank/DDBJ whole genome shotgun (WGS) entry which is preliminary data.</text>
</comment>
<keyword evidence="1" id="KW-0175">Coiled coil</keyword>
<reference evidence="2 3" key="1">
    <citation type="submission" date="2022-06" db="EMBL/GenBank/DDBJ databases">
        <title>Isolation of gut microbiota from human fecal samples.</title>
        <authorList>
            <person name="Pamer E.G."/>
            <person name="Barat B."/>
            <person name="Waligurski E."/>
            <person name="Medina S."/>
            <person name="Paddock L."/>
            <person name="Mostad J."/>
        </authorList>
    </citation>
    <scope>NUCLEOTIDE SEQUENCE [LARGE SCALE GENOMIC DNA]</scope>
    <source>
        <strain evidence="2 3">DFI.1.1</strain>
    </source>
</reference>
<dbReference type="EMBL" id="JANGEW010000015">
    <property type="protein sequence ID" value="MCQ5343084.1"/>
    <property type="molecule type" value="Genomic_DNA"/>
</dbReference>
<dbReference type="Proteomes" id="UP001206692">
    <property type="component" value="Unassembled WGS sequence"/>
</dbReference>
<feature type="coiled-coil region" evidence="1">
    <location>
        <begin position="26"/>
        <end position="53"/>
    </location>
</feature>
<name>A0ABT1STF2_9FIRM</name>
<sequence>MSELSTLLANQQGLLERLKVLDGVGAGRKKDEIAAVKNELQAMTAEADRLYSDSRDRLLDAIKKQRWFFIKNKPKVFLDRNTGYLWANLNHFPYCKKGGGGDYTEKEAAKVVQDFDGDGYADWKLPLFDTLRAIILDPSFPFREGGGDRIVNHRYWLYRTGKTVRCIDLDDNFYTKELKNGNILPYSPILVAGSTYADDVAADNKVYTEKERLQFTLDLFVRHELQPIFTDDSITELYHQVYVEIPKLMADLQTTLGKLSALIPLSETFDYHDFLGDYDMPAIDESIIQYYTAIQRWIGMLLEKLDEYERLKGDVIRNFNTLSLTLSKKYEADPNLTEAENSMLERRQRFFRQRFSLDMNQVKEKLLSVKEQADALEERLDDLDASDQSLTAWAALNAECRPSFSFIAENTAKIIKKALLKIEYFESHKKLVQESIALWQAWSDDYRVFKSTRRQELQHLCEDDAIEEEVWAAWYEDWQSLRQKIEEGMQPLIAWSLKELVLDENQEFVQGKLMDQLAAYKQQIDDFFLKERKGIYQKYVFQPGGDLQDKFAAESDLYKRTLAFQEAVSKVLFSCPKNEDRIVILKWAYPLWDLQIDAVLQFVADRSLDQISEKVLHDFADLKKRNYAAFLNDAAAYSKAQKEREKQYDSLMFKMRKELASKA</sequence>
<keyword evidence="3" id="KW-1185">Reference proteome</keyword>
<organism evidence="2 3">
    <name type="scientific">Megasphaera massiliensis</name>
    <dbReference type="NCBI Taxonomy" id="1232428"/>
    <lineage>
        <taxon>Bacteria</taxon>
        <taxon>Bacillati</taxon>
        <taxon>Bacillota</taxon>
        <taxon>Negativicutes</taxon>
        <taxon>Veillonellales</taxon>
        <taxon>Veillonellaceae</taxon>
        <taxon>Megasphaera</taxon>
    </lineage>
</organism>
<dbReference type="RefSeq" id="WP_062412448.1">
    <property type="nucleotide sequence ID" value="NZ_JAJCIO010000006.1"/>
</dbReference>
<proteinExistence type="predicted"/>
<evidence type="ECO:0000313" key="2">
    <source>
        <dbReference type="EMBL" id="MCQ5343084.1"/>
    </source>
</evidence>
<protein>
    <submittedName>
        <fullName evidence="2">Uncharacterized protein</fullName>
    </submittedName>
</protein>